<dbReference type="Pfam" id="PF00109">
    <property type="entry name" value="ketoacyl-synt"/>
    <property type="match status" value="1"/>
</dbReference>
<reference evidence="10 11" key="1">
    <citation type="submission" date="2019-12" db="EMBL/GenBank/DDBJ databases">
        <title>A genome sequence resource for the geographically widespread anthracnose pathogen Colletotrichum asianum.</title>
        <authorList>
            <person name="Meng Y."/>
        </authorList>
    </citation>
    <scope>NUCLEOTIDE SEQUENCE [LARGE SCALE GENOMIC DNA]</scope>
    <source>
        <strain evidence="10 11">ICMP 18580</strain>
    </source>
</reference>
<dbReference type="SUPFAM" id="SSF55048">
    <property type="entry name" value="Probable ACP-binding domain of malonyl-CoA ACP transacylase"/>
    <property type="match status" value="1"/>
</dbReference>
<dbReference type="InterPro" id="IPR011032">
    <property type="entry name" value="GroES-like_sf"/>
</dbReference>
<dbReference type="InterPro" id="IPR049552">
    <property type="entry name" value="PKS_DH_N"/>
</dbReference>
<dbReference type="SUPFAM" id="SSF50129">
    <property type="entry name" value="GroES-like"/>
    <property type="match status" value="1"/>
</dbReference>
<dbReference type="GO" id="GO:0030639">
    <property type="term" value="P:polyketide biosynthetic process"/>
    <property type="evidence" value="ECO:0007669"/>
    <property type="project" value="UniProtKB-ARBA"/>
</dbReference>
<organism evidence="10 11">
    <name type="scientific">Colletotrichum asianum</name>
    <dbReference type="NCBI Taxonomy" id="702518"/>
    <lineage>
        <taxon>Eukaryota</taxon>
        <taxon>Fungi</taxon>
        <taxon>Dikarya</taxon>
        <taxon>Ascomycota</taxon>
        <taxon>Pezizomycotina</taxon>
        <taxon>Sordariomycetes</taxon>
        <taxon>Hypocreomycetidae</taxon>
        <taxon>Glomerellales</taxon>
        <taxon>Glomerellaceae</taxon>
        <taxon>Colletotrichum</taxon>
        <taxon>Colletotrichum gloeosporioides species complex</taxon>
    </lineage>
</organism>
<dbReference type="Pfam" id="PF16197">
    <property type="entry name" value="KAsynt_C_assoc"/>
    <property type="match status" value="1"/>
</dbReference>
<keyword evidence="4" id="KW-0560">Oxidoreductase</keyword>
<dbReference type="EMBL" id="WOWK01000247">
    <property type="protein sequence ID" value="KAF0315013.1"/>
    <property type="molecule type" value="Genomic_DNA"/>
</dbReference>
<feature type="region of interest" description="N-terminal hotdog fold" evidence="6">
    <location>
        <begin position="938"/>
        <end position="1075"/>
    </location>
</feature>
<dbReference type="InterPro" id="IPR032821">
    <property type="entry name" value="PKS_assoc"/>
</dbReference>
<dbReference type="InterPro" id="IPR001227">
    <property type="entry name" value="Ac_transferase_dom_sf"/>
</dbReference>
<dbReference type="Pfam" id="PF02801">
    <property type="entry name" value="Ketoacyl-synt_C"/>
    <property type="match status" value="1"/>
</dbReference>
<dbReference type="InterPro" id="IPR020807">
    <property type="entry name" value="PKS_DH"/>
</dbReference>
<dbReference type="InterPro" id="IPR014031">
    <property type="entry name" value="Ketoacyl_synth_C"/>
</dbReference>
<dbReference type="InterPro" id="IPR020806">
    <property type="entry name" value="PKS_PP-bd"/>
</dbReference>
<dbReference type="InterPro" id="IPR016036">
    <property type="entry name" value="Malonyl_transacylase_ACP-bd"/>
</dbReference>
<dbReference type="CDD" id="cd05195">
    <property type="entry name" value="enoyl_red"/>
    <property type="match status" value="1"/>
</dbReference>
<dbReference type="InterPro" id="IPR049900">
    <property type="entry name" value="PKS_mFAS_DH"/>
</dbReference>
<evidence type="ECO:0000256" key="5">
    <source>
        <dbReference type="ARBA" id="ARBA00023268"/>
    </source>
</evidence>
<dbReference type="SUPFAM" id="SSF53901">
    <property type="entry name" value="Thiolase-like"/>
    <property type="match status" value="1"/>
</dbReference>
<dbReference type="SMART" id="SM00829">
    <property type="entry name" value="PKS_ER"/>
    <property type="match status" value="1"/>
</dbReference>
<evidence type="ECO:0000259" key="7">
    <source>
        <dbReference type="PROSITE" id="PS50075"/>
    </source>
</evidence>
<dbReference type="PANTHER" id="PTHR43775:SF18">
    <property type="entry name" value="ENZYME, PUTATIVE (JCVI)-RELATED"/>
    <property type="match status" value="1"/>
</dbReference>
<dbReference type="FunFam" id="3.40.50.720:FF:000209">
    <property type="entry name" value="Polyketide synthase Pks12"/>
    <property type="match status" value="1"/>
</dbReference>
<evidence type="ECO:0000259" key="8">
    <source>
        <dbReference type="PROSITE" id="PS52004"/>
    </source>
</evidence>
<dbReference type="InterPro" id="IPR014043">
    <property type="entry name" value="Acyl_transferase_dom"/>
</dbReference>
<dbReference type="InterPro" id="IPR020843">
    <property type="entry name" value="ER"/>
</dbReference>
<evidence type="ECO:0000256" key="4">
    <source>
        <dbReference type="ARBA" id="ARBA00023002"/>
    </source>
</evidence>
<keyword evidence="1" id="KW-0596">Phosphopantetheine</keyword>
<dbReference type="Pfam" id="PF08659">
    <property type="entry name" value="KR"/>
    <property type="match status" value="1"/>
</dbReference>
<dbReference type="SMART" id="SM00822">
    <property type="entry name" value="PKS_KR"/>
    <property type="match status" value="1"/>
</dbReference>
<dbReference type="SUPFAM" id="SSF47336">
    <property type="entry name" value="ACP-like"/>
    <property type="match status" value="1"/>
</dbReference>
<dbReference type="OrthoDB" id="329835at2759"/>
<feature type="domain" description="PKS/mFAS DH" evidence="9">
    <location>
        <begin position="938"/>
        <end position="1245"/>
    </location>
</feature>
<dbReference type="PROSITE" id="PS52004">
    <property type="entry name" value="KS3_2"/>
    <property type="match status" value="1"/>
</dbReference>
<dbReference type="InterPro" id="IPR056501">
    <property type="entry name" value="NAD-bd_HRPKS_sdrA"/>
</dbReference>
<dbReference type="SMART" id="SM00825">
    <property type="entry name" value="PKS_KS"/>
    <property type="match status" value="1"/>
</dbReference>
<dbReference type="Gene3D" id="3.10.129.110">
    <property type="entry name" value="Polyketide synthase dehydratase"/>
    <property type="match status" value="1"/>
</dbReference>
<evidence type="ECO:0000256" key="1">
    <source>
        <dbReference type="ARBA" id="ARBA00022450"/>
    </source>
</evidence>
<dbReference type="GO" id="GO:0031177">
    <property type="term" value="F:phosphopantetheine binding"/>
    <property type="evidence" value="ECO:0007669"/>
    <property type="project" value="InterPro"/>
</dbReference>
<dbReference type="Pfam" id="PF21089">
    <property type="entry name" value="PKS_DH_N"/>
    <property type="match status" value="1"/>
</dbReference>
<accession>A0A8H3VTE0</accession>
<keyword evidence="11" id="KW-1185">Reference proteome</keyword>
<dbReference type="InterPro" id="IPR042104">
    <property type="entry name" value="PKS_dehydratase_sf"/>
</dbReference>
<feature type="active site" description="Proton acceptor; for dehydratase activity" evidence="6">
    <location>
        <position position="970"/>
    </location>
</feature>
<proteinExistence type="predicted"/>
<dbReference type="InterPro" id="IPR013968">
    <property type="entry name" value="PKS_KR"/>
</dbReference>
<dbReference type="CDD" id="cd00833">
    <property type="entry name" value="PKS"/>
    <property type="match status" value="1"/>
</dbReference>
<dbReference type="PROSITE" id="PS00012">
    <property type="entry name" value="PHOSPHOPANTETHEINE"/>
    <property type="match status" value="1"/>
</dbReference>
<dbReference type="InterPro" id="IPR057326">
    <property type="entry name" value="KR_dom"/>
</dbReference>
<feature type="domain" description="Ketosynthase family 3 (KS3)" evidence="8">
    <location>
        <begin position="4"/>
        <end position="441"/>
    </location>
</feature>
<dbReference type="SUPFAM" id="SSF51735">
    <property type="entry name" value="NAD(P)-binding Rossmann-fold domains"/>
    <property type="match status" value="2"/>
</dbReference>
<dbReference type="InterPro" id="IPR020841">
    <property type="entry name" value="PKS_Beta-ketoAc_synthase_dom"/>
</dbReference>
<evidence type="ECO:0000256" key="6">
    <source>
        <dbReference type="PROSITE-ProRule" id="PRU01363"/>
    </source>
</evidence>
<name>A0A8H3VTE0_9PEZI</name>
<dbReference type="PROSITE" id="PS50075">
    <property type="entry name" value="CARRIER"/>
    <property type="match status" value="1"/>
</dbReference>
<evidence type="ECO:0000313" key="10">
    <source>
        <dbReference type="EMBL" id="KAF0315013.1"/>
    </source>
</evidence>
<dbReference type="Pfam" id="PF14765">
    <property type="entry name" value="PS-DH"/>
    <property type="match status" value="1"/>
</dbReference>
<dbReference type="InterPro" id="IPR050091">
    <property type="entry name" value="PKS_NRPS_Biosynth_Enz"/>
</dbReference>
<dbReference type="Pfam" id="PF23114">
    <property type="entry name" value="NAD-bd_HRPKS_sdrA"/>
    <property type="match status" value="1"/>
</dbReference>
<dbReference type="SUPFAM" id="SSF52151">
    <property type="entry name" value="FabD/lysophospholipase-like"/>
    <property type="match status" value="1"/>
</dbReference>
<dbReference type="Gene3D" id="3.30.70.3290">
    <property type="match status" value="1"/>
</dbReference>
<keyword evidence="3" id="KW-0808">Transferase</keyword>
<keyword evidence="5" id="KW-0511">Multifunctional enzyme</keyword>
<keyword evidence="2" id="KW-0597">Phosphoprotein</keyword>
<dbReference type="Pfam" id="PF08240">
    <property type="entry name" value="ADH_N"/>
    <property type="match status" value="1"/>
</dbReference>
<dbReference type="InterPro" id="IPR036291">
    <property type="entry name" value="NAD(P)-bd_dom_sf"/>
</dbReference>
<dbReference type="InterPro" id="IPR016039">
    <property type="entry name" value="Thiolase-like"/>
</dbReference>
<dbReference type="InterPro" id="IPR006162">
    <property type="entry name" value="Ppantetheine_attach_site"/>
</dbReference>
<protein>
    <submittedName>
        <fullName evidence="10">Beta-ketoacyl synthase domain-containing protein</fullName>
    </submittedName>
</protein>
<dbReference type="InterPro" id="IPR014030">
    <property type="entry name" value="Ketoacyl_synth_N"/>
</dbReference>
<dbReference type="SMART" id="SM00826">
    <property type="entry name" value="PKS_DH"/>
    <property type="match status" value="1"/>
</dbReference>
<evidence type="ECO:0000259" key="9">
    <source>
        <dbReference type="PROSITE" id="PS52019"/>
    </source>
</evidence>
<dbReference type="Proteomes" id="UP000434172">
    <property type="component" value="Unassembled WGS sequence"/>
</dbReference>
<dbReference type="PROSITE" id="PS52019">
    <property type="entry name" value="PKS_MFAS_DH"/>
    <property type="match status" value="1"/>
</dbReference>
<feature type="domain" description="Carrier" evidence="7">
    <location>
        <begin position="2313"/>
        <end position="2389"/>
    </location>
</feature>
<evidence type="ECO:0000256" key="3">
    <source>
        <dbReference type="ARBA" id="ARBA00022679"/>
    </source>
</evidence>
<feature type="active site" description="Proton donor; for dehydratase activity" evidence="6">
    <location>
        <position position="1151"/>
    </location>
</feature>
<dbReference type="InterPro" id="IPR049551">
    <property type="entry name" value="PKS_DH_C"/>
</dbReference>
<dbReference type="GO" id="GO:0006633">
    <property type="term" value="P:fatty acid biosynthetic process"/>
    <property type="evidence" value="ECO:0007669"/>
    <property type="project" value="TreeGrafter"/>
</dbReference>
<dbReference type="InterPro" id="IPR009081">
    <property type="entry name" value="PP-bd_ACP"/>
</dbReference>
<dbReference type="GO" id="GO:0004312">
    <property type="term" value="F:fatty acid synthase activity"/>
    <property type="evidence" value="ECO:0007669"/>
    <property type="project" value="TreeGrafter"/>
</dbReference>
<dbReference type="Pfam" id="PF13602">
    <property type="entry name" value="ADH_zinc_N_2"/>
    <property type="match status" value="1"/>
</dbReference>
<evidence type="ECO:0000313" key="11">
    <source>
        <dbReference type="Proteomes" id="UP000434172"/>
    </source>
</evidence>
<dbReference type="GO" id="GO:0016491">
    <property type="term" value="F:oxidoreductase activity"/>
    <property type="evidence" value="ECO:0007669"/>
    <property type="project" value="UniProtKB-KW"/>
</dbReference>
<dbReference type="Pfam" id="PF00698">
    <property type="entry name" value="Acyl_transf_1"/>
    <property type="match status" value="1"/>
</dbReference>
<dbReference type="Gene3D" id="3.40.50.720">
    <property type="entry name" value="NAD(P)-binding Rossmann-like Domain"/>
    <property type="match status" value="2"/>
</dbReference>
<gene>
    <name evidence="10" type="ORF">GQ607_017752</name>
</gene>
<comment type="caution">
    <text evidence="10">The sequence shown here is derived from an EMBL/GenBank/DDBJ whole genome shotgun (WGS) entry which is preliminary data.</text>
</comment>
<dbReference type="Gene3D" id="3.40.366.10">
    <property type="entry name" value="Malonyl-Coenzyme A Acyl Carrier Protein, domain 2"/>
    <property type="match status" value="1"/>
</dbReference>
<dbReference type="CDD" id="cd05274">
    <property type="entry name" value="KR_FAS_SDR_x"/>
    <property type="match status" value="1"/>
</dbReference>
<dbReference type="Gene3D" id="3.90.180.10">
    <property type="entry name" value="Medium-chain alcohol dehydrogenases, catalytic domain"/>
    <property type="match status" value="1"/>
</dbReference>
<evidence type="ECO:0000256" key="2">
    <source>
        <dbReference type="ARBA" id="ARBA00022553"/>
    </source>
</evidence>
<feature type="region of interest" description="C-terminal hotdog fold" evidence="6">
    <location>
        <begin position="1087"/>
        <end position="1245"/>
    </location>
</feature>
<dbReference type="GO" id="GO:1901336">
    <property type="term" value="P:lactone biosynthetic process"/>
    <property type="evidence" value="ECO:0007669"/>
    <property type="project" value="UniProtKB-ARBA"/>
</dbReference>
<dbReference type="Gene3D" id="3.40.47.10">
    <property type="match status" value="1"/>
</dbReference>
<sequence length="2402" mass="262847">MSEREPVVVVGMACRLPGGCSTPSLLWNFLKDGRIAPISVPKSRFNAKGFFDGSRKSRTMISPGGMFLQDVDPKQFDAGFFGIRQSDAVAMDPQQRQLLEVVYECLENGGVRNETLDGSKTGVIVASYANDYADIQARDPDDRAPGITIGIGRAILANRISHSYNLKGPSLKTTFTKLISITIDTACSGSLVAVDMACRYLSLNEVDGAIVAGVNLYMTPDHNLDRGGMKEASTSSGRCHVFDAKADGYIKAEGVNALYLKRLRDAERDGDVIRGVIRGSATGSNGRTVGIMSPDAESQADTIRRAYAVAGITDLSLTPYLECHGTGTKAGDTAESTAAGTVFGSSRPSGRPLVVGSAKSNIGHGEPAAGITGLIKAVLSMEHGIIPGTPTFVEPNPNINFDELRIRPYRHSIPWPAGSLRRASINSFGFGGTNAHVIVDAYPNSPHVVSRRDEMDDILGNLESVSAKPGNQHILVFSANDEISLKAYVDGLRKYIMQPCVKLTLPNLAFTLSERKSRLFKRGYLICNSPEAVHANELTIGTLSTSPPRVAFIFTGQGAQWPQMGLDIINRFPSAMRILDRLQRSLDQLPEPPTWKLKDELSQARSSEHMMDPEYSQPLVTALQIIILHIFEFWGLDPVAVVGHSSGEIAAAYAAGLLTAEDAMTVAFLRGKCSTSSLNDGERYGMLAVGLNVKKVTDYLHRTETKNVQIACFNGPESITLSGSKAELVLLEEQISKDGHFARLLRVNMAYHSKFMSPIGQAYSDMLRPCIQPIMPSETQLHPKMFSSVHGVVLCGNLTDADYWRENMTSPVLFKQAVKSMIDNERTNILVEIGPSGALAGPIKQIIDMRDTGPDLDITYDTAMTRGEAAADAMFHVAGKLFLRGAKVKIANVNRSHDSETSPLMVVDLPNYAWNHQNSYWYENDSSKDWRLRQFCRHDLLGNKILGIPWENPSWKNYLRLEDSPWLKDHKLGTNVVFPAAGYVAMAIEAITQKTMAMESSGKEQSLTNPSYLLRDVRFDKAFVLVEDADNKMILDLTAGFEPGRLWHHFKVSSITGNEQLVHCTGMIKITDRTLKSCDESILKPLDLATPARLWYQSMGDVGYAFGPQFQQLKLIESVSGHERCRATVALAPPAMATIQSRYAMHPANLDGCFQACAPSLWKGDRTGIDTLLIPAIIDDLAISPVPNHLQSGMAAATSYFAGPGNPNDPKNRISNLDVCDPETGGTFLTMRGLRYHRIEAEESQYAQHQYSQVVWNPDVTMPPVKPVVMHRLLGEGQNNWSSAAGCLINLVSHKTPAMRVMELALVPGLEKLSLWLDAQQPRPNARAACREYRYYTDDGSMLVRVETEYPQFKEKFTFLDEACTPSLSEPADLLIVTADTSKRLEGALVRASKSLSQSAFVLCVMHPQVKAIHNNGTNGTGSNDMVDVLSEHSFSIYSHGSIVRPNGLVTIGLAYRRQEALHGPQLTPITLPSLNVVHLDQRTEAGCKFETQLIGEYGWRIASSQVLPCDTGIQGQRNAETVVLVLELGAPVLKSPLANHWVAIQKLLVSGAQVLWLTVGSQMSVTNPDSALVHGLKRVVCAEESSIHLITLDVDDPNSLGCLQNVHRLLQQLRQEKSQSDFEFSGWDVGQDSEFVLRNDLIYIQRVLPDHIINDDIKQKNAGRNVESRNLHAFPARVRLQCERIGSIDSLVYTEVDAAESALGDNHVEVEIYAAGVNFKDLATVTGIIPENEKLLGLEGAGFVRQVGAGVTRYQPGERVLVFEKGTFANRIVATTERVHKLPDSMSFEEAASLASVYLTALYSLHDIGHVSKSSRVLIHSASGGLGIACIQICKHVGAEVFATVGTASKREFLSEKYGIPPKNIFNSRSASFAEDFMHATGQKGADIIINSLTGELLEESWRCVAEGGYLVELGKKDMLDRSSLPMQSFGRNASYCCFDMSHSHVSDSMIAGLLERLFSLLASGSLHPIQPTCVFSFADVPSALRYMRSGTQHVGKIIISDGPEAELEVKVRPAPRRFSLNPSGSYLIVGGLKGLCGVVALQLAKAGARNIVTLNRSGHEDEKSRAVLRDLAAHRCVVTSVRGDVSRYDDVARCFRAAPHPIRGVIQGSMVLRDRPFESMTIEEYEAAVQCKVNGTWNLHNACMAERSPIDFFTMMSSVSGLVGQRGQANYAAGNVFLDNFAVYRNQIGLKGVSVNLGAIEDVGYMSEHSDLLKGLDRSAWTAINERLFKEIMEVAIFQDLISLNPASRSQLVTSIMIPQPRDSRLLADRRFAGLPEGGVVTAAVVDANESPELHSLNILMERGGYGDKRALQKAVIDVISVSFARIMKITDEVELGKPPNKYGLDSLAAVEWRGWIRKNMSVDLSTLDITGAASLTALSAKIVEKLVNQSRVRMNGDKE</sequence>
<dbReference type="SMART" id="SM00823">
    <property type="entry name" value="PKS_PP"/>
    <property type="match status" value="1"/>
</dbReference>
<dbReference type="InterPro" id="IPR016035">
    <property type="entry name" value="Acyl_Trfase/lysoPLipase"/>
</dbReference>
<dbReference type="InterPro" id="IPR036736">
    <property type="entry name" value="ACP-like_sf"/>
</dbReference>
<dbReference type="InterPro" id="IPR013154">
    <property type="entry name" value="ADH-like_N"/>
</dbReference>
<dbReference type="SMART" id="SM00827">
    <property type="entry name" value="PKS_AT"/>
    <property type="match status" value="1"/>
</dbReference>
<dbReference type="PANTHER" id="PTHR43775">
    <property type="entry name" value="FATTY ACID SYNTHASE"/>
    <property type="match status" value="1"/>
</dbReference>
<dbReference type="Gene3D" id="1.10.1200.10">
    <property type="entry name" value="ACP-like"/>
    <property type="match status" value="1"/>
</dbReference>